<evidence type="ECO:0000313" key="6">
    <source>
        <dbReference type="EMBL" id="KGX92258.1"/>
    </source>
</evidence>
<keyword evidence="7" id="KW-1185">Reference proteome</keyword>
<name>A0A0A5GLZ7_9BACI</name>
<evidence type="ECO:0000259" key="5">
    <source>
        <dbReference type="PROSITE" id="PS50893"/>
    </source>
</evidence>
<keyword evidence="4" id="KW-0067">ATP-binding</keyword>
<evidence type="ECO:0000256" key="4">
    <source>
        <dbReference type="ARBA" id="ARBA00022840"/>
    </source>
</evidence>
<evidence type="ECO:0000313" key="7">
    <source>
        <dbReference type="Proteomes" id="UP000030528"/>
    </source>
</evidence>
<dbReference type="InterPro" id="IPR027417">
    <property type="entry name" value="P-loop_NTPase"/>
</dbReference>
<dbReference type="GO" id="GO:0016887">
    <property type="term" value="F:ATP hydrolysis activity"/>
    <property type="evidence" value="ECO:0007669"/>
    <property type="project" value="InterPro"/>
</dbReference>
<dbReference type="SUPFAM" id="SSF52540">
    <property type="entry name" value="P-loop containing nucleoside triphosphate hydrolases"/>
    <property type="match status" value="1"/>
</dbReference>
<keyword evidence="2" id="KW-0813">Transport</keyword>
<reference evidence="6 7" key="1">
    <citation type="submission" date="2013-08" db="EMBL/GenBank/DDBJ databases">
        <authorList>
            <person name="Huang J."/>
            <person name="Wang G."/>
        </authorList>
    </citation>
    <scope>NUCLEOTIDE SEQUENCE [LARGE SCALE GENOMIC DNA]</scope>
    <source>
        <strain evidence="6 7">JSM 076056</strain>
    </source>
</reference>
<keyword evidence="3" id="KW-0547">Nucleotide-binding</keyword>
<feature type="domain" description="ABC transporter" evidence="5">
    <location>
        <begin position="1"/>
        <end position="226"/>
    </location>
</feature>
<dbReference type="Gene3D" id="3.40.50.300">
    <property type="entry name" value="P-loop containing nucleotide triphosphate hydrolases"/>
    <property type="match status" value="1"/>
</dbReference>
<comment type="similarity">
    <text evidence="1">Belongs to the ABC transporter superfamily.</text>
</comment>
<evidence type="ECO:0000256" key="3">
    <source>
        <dbReference type="ARBA" id="ARBA00022741"/>
    </source>
</evidence>
<gene>
    <name evidence="6" type="ORF">N781_18395</name>
</gene>
<dbReference type="EMBL" id="AVPE01000007">
    <property type="protein sequence ID" value="KGX92258.1"/>
    <property type="molecule type" value="Genomic_DNA"/>
</dbReference>
<dbReference type="CDD" id="cd03230">
    <property type="entry name" value="ABC_DR_subfamily_A"/>
    <property type="match status" value="1"/>
</dbReference>
<dbReference type="InterPro" id="IPR017871">
    <property type="entry name" value="ABC_transporter-like_CS"/>
</dbReference>
<protein>
    <submittedName>
        <fullName evidence="6">Sulfate ABC transporter ATPase</fullName>
    </submittedName>
</protein>
<dbReference type="PANTHER" id="PTHR42711:SF5">
    <property type="entry name" value="ABC TRANSPORTER ATP-BINDING PROTEIN NATA"/>
    <property type="match status" value="1"/>
</dbReference>
<proteinExistence type="inferred from homology"/>
<dbReference type="GO" id="GO:0005524">
    <property type="term" value="F:ATP binding"/>
    <property type="evidence" value="ECO:0007669"/>
    <property type="project" value="UniProtKB-KW"/>
</dbReference>
<dbReference type="PROSITE" id="PS00211">
    <property type="entry name" value="ABC_TRANSPORTER_1"/>
    <property type="match status" value="1"/>
</dbReference>
<comment type="caution">
    <text evidence="6">The sequence shown here is derived from an EMBL/GenBank/DDBJ whole genome shotgun (WGS) entry which is preliminary data.</text>
</comment>
<dbReference type="Pfam" id="PF00005">
    <property type="entry name" value="ABC_tran"/>
    <property type="match status" value="1"/>
</dbReference>
<evidence type="ECO:0000256" key="2">
    <source>
        <dbReference type="ARBA" id="ARBA00022448"/>
    </source>
</evidence>
<dbReference type="AlphaFoldDB" id="A0A0A5GLZ7"/>
<dbReference type="InterPro" id="IPR003439">
    <property type="entry name" value="ABC_transporter-like_ATP-bd"/>
</dbReference>
<dbReference type="eggNOG" id="COG1131">
    <property type="taxonomic scope" value="Bacteria"/>
</dbReference>
<dbReference type="PROSITE" id="PS50893">
    <property type="entry name" value="ABC_TRANSPORTER_2"/>
    <property type="match status" value="1"/>
</dbReference>
<dbReference type="SMART" id="SM00382">
    <property type="entry name" value="AAA"/>
    <property type="match status" value="1"/>
</dbReference>
<organism evidence="6 7">
    <name type="scientific">Pontibacillus halophilus JSM 076056 = DSM 19796</name>
    <dbReference type="NCBI Taxonomy" id="1385510"/>
    <lineage>
        <taxon>Bacteria</taxon>
        <taxon>Bacillati</taxon>
        <taxon>Bacillota</taxon>
        <taxon>Bacilli</taxon>
        <taxon>Bacillales</taxon>
        <taxon>Bacillaceae</taxon>
        <taxon>Pontibacillus</taxon>
    </lineage>
</organism>
<sequence length="242" mass="27318">MTVHGLSKSYGDHKVLDNVTLHLKHGEIFGILGRNGVGKTTFLESIMGLRSYEATGVKILGVDARKNRKMLTNKIGVQPQEAALMQRQKVYEILELFASFYEEPTDVPRLLREYNLDEISTKYVKDLSVGQRQRLLIALSLVGNPSILVLDEPTAGLDPQIRWLIWDNLEKLREDGKTILVTTHNMEEASQLCNRIAILHEGVFVVCDTPDTIIYDHSDPIKRSLESAFINLTGSYLRRGVD</sequence>
<dbReference type="Proteomes" id="UP000030528">
    <property type="component" value="Unassembled WGS sequence"/>
</dbReference>
<dbReference type="PANTHER" id="PTHR42711">
    <property type="entry name" value="ABC TRANSPORTER ATP-BINDING PROTEIN"/>
    <property type="match status" value="1"/>
</dbReference>
<accession>A0A0A5GLZ7</accession>
<dbReference type="InterPro" id="IPR003593">
    <property type="entry name" value="AAA+_ATPase"/>
</dbReference>
<dbReference type="STRING" id="1385510.GCA_000425205_00855"/>
<dbReference type="InterPro" id="IPR050763">
    <property type="entry name" value="ABC_transporter_ATP-binding"/>
</dbReference>
<evidence type="ECO:0000256" key="1">
    <source>
        <dbReference type="ARBA" id="ARBA00005417"/>
    </source>
</evidence>